<name>A0ABR4P8J4_9HELO</name>
<accession>A0ABR4P8J4</accession>
<proteinExistence type="predicted"/>
<keyword evidence="1" id="KW-0677">Repeat</keyword>
<feature type="repeat" description="ANK" evidence="3">
    <location>
        <begin position="515"/>
        <end position="547"/>
    </location>
</feature>
<evidence type="ECO:0000313" key="4">
    <source>
        <dbReference type="EMBL" id="KAL3419618.1"/>
    </source>
</evidence>
<feature type="repeat" description="ANK" evidence="3">
    <location>
        <begin position="582"/>
        <end position="614"/>
    </location>
</feature>
<dbReference type="PROSITE" id="PS50297">
    <property type="entry name" value="ANK_REP_REGION"/>
    <property type="match status" value="3"/>
</dbReference>
<evidence type="ECO:0000256" key="1">
    <source>
        <dbReference type="ARBA" id="ARBA00022737"/>
    </source>
</evidence>
<dbReference type="PANTHER" id="PTHR24166:SF48">
    <property type="entry name" value="PROTEIN VAPYRIN"/>
    <property type="match status" value="1"/>
</dbReference>
<evidence type="ECO:0000256" key="2">
    <source>
        <dbReference type="ARBA" id="ARBA00023043"/>
    </source>
</evidence>
<dbReference type="Proteomes" id="UP001629113">
    <property type="component" value="Unassembled WGS sequence"/>
</dbReference>
<feature type="repeat" description="ANK" evidence="3">
    <location>
        <begin position="482"/>
        <end position="514"/>
    </location>
</feature>
<keyword evidence="5" id="KW-1185">Reference proteome</keyword>
<protein>
    <submittedName>
        <fullName evidence="4">B-cell lymphoma 3-encoded protein</fullName>
    </submittedName>
</protein>
<evidence type="ECO:0000313" key="5">
    <source>
        <dbReference type="Proteomes" id="UP001629113"/>
    </source>
</evidence>
<dbReference type="PANTHER" id="PTHR24166">
    <property type="entry name" value="ROLLING PEBBLES, ISOFORM B"/>
    <property type="match status" value="1"/>
</dbReference>
<dbReference type="InterPro" id="IPR050889">
    <property type="entry name" value="Dendritic_Spine_Reg/Scaffold"/>
</dbReference>
<dbReference type="SUPFAM" id="SSF48403">
    <property type="entry name" value="Ankyrin repeat"/>
    <property type="match status" value="2"/>
</dbReference>
<dbReference type="PROSITE" id="PS50088">
    <property type="entry name" value="ANK_REPEAT"/>
    <property type="match status" value="4"/>
</dbReference>
<dbReference type="Pfam" id="PF00023">
    <property type="entry name" value="Ank"/>
    <property type="match status" value="1"/>
</dbReference>
<gene>
    <name evidence="4" type="ORF">PVAG01_08116</name>
</gene>
<dbReference type="SMART" id="SM00248">
    <property type="entry name" value="ANK"/>
    <property type="match status" value="6"/>
</dbReference>
<dbReference type="EMBL" id="JBFCZG010000007">
    <property type="protein sequence ID" value="KAL3419618.1"/>
    <property type="molecule type" value="Genomic_DNA"/>
</dbReference>
<feature type="repeat" description="ANK" evidence="3">
    <location>
        <begin position="372"/>
        <end position="404"/>
    </location>
</feature>
<reference evidence="4 5" key="1">
    <citation type="submission" date="2024-06" db="EMBL/GenBank/DDBJ databases">
        <title>Complete genome of Phlyctema vagabunda strain 19-DSS-EL-015.</title>
        <authorList>
            <person name="Fiorenzani C."/>
        </authorList>
    </citation>
    <scope>NUCLEOTIDE SEQUENCE [LARGE SCALE GENOMIC DNA]</scope>
    <source>
        <strain evidence="4 5">19-DSS-EL-015</strain>
    </source>
</reference>
<dbReference type="Gene3D" id="1.25.40.20">
    <property type="entry name" value="Ankyrin repeat-containing domain"/>
    <property type="match status" value="3"/>
</dbReference>
<organism evidence="4 5">
    <name type="scientific">Phlyctema vagabunda</name>
    <dbReference type="NCBI Taxonomy" id="108571"/>
    <lineage>
        <taxon>Eukaryota</taxon>
        <taxon>Fungi</taxon>
        <taxon>Dikarya</taxon>
        <taxon>Ascomycota</taxon>
        <taxon>Pezizomycotina</taxon>
        <taxon>Leotiomycetes</taxon>
        <taxon>Helotiales</taxon>
        <taxon>Dermateaceae</taxon>
        <taxon>Phlyctema</taxon>
    </lineage>
</organism>
<dbReference type="Pfam" id="PF12796">
    <property type="entry name" value="Ank_2"/>
    <property type="match status" value="2"/>
</dbReference>
<comment type="caution">
    <text evidence="4">The sequence shown here is derived from an EMBL/GenBank/DDBJ whole genome shotgun (WGS) entry which is preliminary data.</text>
</comment>
<sequence>MDPLSVTASIVALIGAGNQIAVGMNKLASLRGAPASILALNNELSDLRLILSEAEVLLVEHGTRDMPRKDVLVATKTFLPSFQLAWNRLQDLESIKGRLTNRSGGINRLAWLWEQDAINKAQKGLRAARIDILAVLGLISSKSSFRIEAQLQEVQSTTVEGSSYISHAIDRQTEAPNQILQSQAIYEDDGIEKGKLQIMEQQQGSSVAIEKFQQRWHSGSSGALYKDSQFSALRMRFLRRRRCASWCPCRCHAQIRLHTPQLLQRVVGQLLVGYTGFPSWTGSCDRLDACQGKTAERFIQVNYYFPPWFLSRVLNFSLSTSNLQKPEYSLRMLNVRSTFEAIFDGADKNDAALVRSLICNNKASVLDITDDGGHSPLHLAVKKSNVEAVKALLEMGAEPYLENATQETPYDMAWSTILCFQHTPNAATWRVEEIRALFPGVDVVEERRRFTKIHKIVNQILHCDLEKELCRSRDLIDQVDADGRTALSYAAARGDHMAVDTLLRYGADPNIADRIGQGPLRQSMKASDGTCARLLLKAGANIQHRDKWKQTSLISSVFHPHPLPFVTALLLGGADVNVVDFQGSSPLMEAMKFNAPGVVQLLLDHHADANAVDHFGMSPIMQGIRHNSHASLKVLLDSAGHLTHSQGDRSQKTVLHWAAELGDTETIRMLAQMPLDGFSVHDKTVAGLTAIDLAENRLEMEKLVHNKSSIDTEWLAAFRDLLEAIRVPTTNASPSSLSSDDTFYDALQQFKFEELSELAEEGGIRQAV</sequence>
<keyword evidence="2 3" id="KW-0040">ANK repeat</keyword>
<evidence type="ECO:0000256" key="3">
    <source>
        <dbReference type="PROSITE-ProRule" id="PRU00023"/>
    </source>
</evidence>
<dbReference type="InterPro" id="IPR002110">
    <property type="entry name" value="Ankyrin_rpt"/>
</dbReference>
<dbReference type="InterPro" id="IPR036770">
    <property type="entry name" value="Ankyrin_rpt-contain_sf"/>
</dbReference>